<dbReference type="Proteomes" id="UP001548832">
    <property type="component" value="Unassembled WGS sequence"/>
</dbReference>
<accession>A0ABV2DSG0</accession>
<sequence length="65" mass="7372">MSRAKVSAFDCEILRSAVRRAIIEGEIPESQSREYAAQMIRDFTGDDQIDPDMLDWIVREQPGAS</sequence>
<name>A0ABV2DSG0_9HYPH</name>
<keyword evidence="2" id="KW-1185">Reference proteome</keyword>
<proteinExistence type="predicted"/>
<dbReference type="RefSeq" id="WP_354464984.1">
    <property type="nucleotide sequence ID" value="NZ_JBEWSZ010000013.1"/>
</dbReference>
<dbReference type="EMBL" id="JBEWSZ010000013">
    <property type="protein sequence ID" value="MET2832774.1"/>
    <property type="molecule type" value="Genomic_DNA"/>
</dbReference>
<comment type="caution">
    <text evidence="1">The sequence shown here is derived from an EMBL/GenBank/DDBJ whole genome shotgun (WGS) entry which is preliminary data.</text>
</comment>
<evidence type="ECO:0000313" key="2">
    <source>
        <dbReference type="Proteomes" id="UP001548832"/>
    </source>
</evidence>
<protein>
    <recommendedName>
        <fullName evidence="3">Antitoxin VbhA domain-containing protein</fullName>
    </recommendedName>
</protein>
<organism evidence="1 2">
    <name type="scientific">Mesorhizobium shangrilense</name>
    <dbReference type="NCBI Taxonomy" id="460060"/>
    <lineage>
        <taxon>Bacteria</taxon>
        <taxon>Pseudomonadati</taxon>
        <taxon>Pseudomonadota</taxon>
        <taxon>Alphaproteobacteria</taxon>
        <taxon>Hyphomicrobiales</taxon>
        <taxon>Phyllobacteriaceae</taxon>
        <taxon>Mesorhizobium</taxon>
    </lineage>
</organism>
<gene>
    <name evidence="1" type="ORF">ABVQ20_38215</name>
</gene>
<evidence type="ECO:0008006" key="3">
    <source>
        <dbReference type="Google" id="ProtNLM"/>
    </source>
</evidence>
<evidence type="ECO:0000313" key="1">
    <source>
        <dbReference type="EMBL" id="MET2832774.1"/>
    </source>
</evidence>
<reference evidence="1 2" key="1">
    <citation type="submission" date="2024-06" db="EMBL/GenBank/DDBJ databases">
        <authorList>
            <person name="Kim D.-U."/>
        </authorList>
    </citation>
    <scope>NUCLEOTIDE SEQUENCE [LARGE SCALE GENOMIC DNA]</scope>
    <source>
        <strain evidence="1 2">KACC15460</strain>
    </source>
</reference>